<dbReference type="EMBL" id="MUEK01000005">
    <property type="protein sequence ID" value="OOE40046.1"/>
    <property type="molecule type" value="Genomic_DNA"/>
</dbReference>
<feature type="domain" description="Putative endonuclease Z1" evidence="1">
    <location>
        <begin position="404"/>
        <end position="634"/>
    </location>
</feature>
<keyword evidence="2" id="KW-0540">Nuclease</keyword>
<proteinExistence type="predicted"/>
<keyword evidence="2" id="KW-0255">Endonuclease</keyword>
<keyword evidence="2" id="KW-0378">Hydrolase</keyword>
<dbReference type="InterPro" id="IPR027417">
    <property type="entry name" value="P-loop_NTPase"/>
</dbReference>
<sequence>MENEKENLEAKKNFTVSLITAAKTRWSEYVPKREEVDALAVDLAKVLGLDEGDAISCAKEAYYEIDSRMGLGVSLVDPEATHDKEWVYKRKDIEWYYSDAYEKHLKKEKWSPTVVQSLSDVGTKILGHLQDPTSPGVWDRRGLVIGHVQSGKTANYLGLVAKAADAGYKFIIVIAGVHNNLRKQTQERVDEGFVGRTRVEDKWKIVGVGHDDYPHPATLTNIYADFNKRTADHSGWSINDFSQPVILVIKKNVSTLKSLHRWLDELNSKGHGKIKDVPMLMIDDEADNASINTKKEDTDPTQTNRRIREILSLFDKSCYVGYTATPFANIFINPDAYGDEQLREELFPRDFIYCLDAPTTYFGPDRVFLDEDSSDRILETIDDAENYIPFVHKKDFDVQDLPPSLYRAIRQFVVVKAIRKIRRQDEKHCSMLVNVSRFVDVQKLVRTHISVYLKKLKEAIKANYLMPDSVSQKNENMEKLKQVFEAGFNDADVSWEELKRALYDAVESIRTFVVNSKSDEPLDYKKYERDGHGLTAIAVGGLSLSRGLTIEGLCISYMYRNTRMYDTLMQMGRWFGYRSGYDDLCRVHLPQDSIDWYSHIAISSEDLRDQVIQMRLDGLSPKDFGLYVMSHPDTLLVTAANKMRSAESITVRQNYSEKAVESDILPNERSINDFNQRLIAEYWKENFGVEDRKILPTVGGKGWYLGDVDTNKIVEFLNQFKCSPKTSEKRNFALKYLNSIINKYACSDVALVSEKPGTLEHDYTLSPRTRRATFVKGESNWRVNQARVGGRHEHYGLSQEQRDAAMEKAVADAKEKGRDIKKPADRYYRVERNKPLLIIYNLNLVDGDNENVSVPAFVLSFPKVDYFHTVSVVANRVYLEKSIGIDLDTLIQDEVEDDDE</sequence>
<comment type="caution">
    <text evidence="2">The sequence shown here is derived from an EMBL/GenBank/DDBJ whole genome shotgun (WGS) entry which is preliminary data.</text>
</comment>
<reference evidence="2 3" key="1">
    <citation type="journal article" date="2017" name="Genome Announc.">
        <title>Draft Genome Sequences of Salinivibrio proteolyticus, Salinivibrio sharmensis, Salinivibrio siamensis, Salinivibrio costicola subsp. alcaliphilus, Salinivibrio costicola subsp. vallismortis, and 29 New Isolates Belonging to the Genus Salinivibrio.</title>
        <authorList>
            <person name="Lopez-Hermoso C."/>
            <person name="de la Haba R.R."/>
            <person name="Sanchez-Porro C."/>
            <person name="Bayliss S.C."/>
            <person name="Feil E.J."/>
            <person name="Ventosa A."/>
        </authorList>
    </citation>
    <scope>NUCLEOTIDE SEQUENCE [LARGE SCALE GENOMIC DNA]</scope>
    <source>
        <strain evidence="2 3">AL184</strain>
    </source>
</reference>
<evidence type="ECO:0000313" key="2">
    <source>
        <dbReference type="EMBL" id="OOE40046.1"/>
    </source>
</evidence>
<evidence type="ECO:0000313" key="3">
    <source>
        <dbReference type="Proteomes" id="UP000189021"/>
    </source>
</evidence>
<dbReference type="GO" id="GO:0004519">
    <property type="term" value="F:endonuclease activity"/>
    <property type="evidence" value="ECO:0007669"/>
    <property type="project" value="UniProtKB-KW"/>
</dbReference>
<dbReference type="SUPFAM" id="SSF52540">
    <property type="entry name" value="P-loop containing nucleoside triphosphate hydrolases"/>
    <property type="match status" value="1"/>
</dbReference>
<gene>
    <name evidence="2" type="ORF">BZG00_06925</name>
</gene>
<dbReference type="InterPro" id="IPR018310">
    <property type="entry name" value="Put_endonuclease_Z1-dom"/>
</dbReference>
<accession>A0AB36JXM5</accession>
<dbReference type="Gene3D" id="3.40.50.300">
    <property type="entry name" value="P-loop containing nucleotide triphosphate hydrolases"/>
    <property type="match status" value="1"/>
</dbReference>
<evidence type="ECO:0000259" key="1">
    <source>
        <dbReference type="Pfam" id="PF10593"/>
    </source>
</evidence>
<organism evidence="2 3">
    <name type="scientific">Salinivibrio kushneri</name>
    <dbReference type="NCBI Taxonomy" id="1908198"/>
    <lineage>
        <taxon>Bacteria</taxon>
        <taxon>Pseudomonadati</taxon>
        <taxon>Pseudomonadota</taxon>
        <taxon>Gammaproteobacteria</taxon>
        <taxon>Vibrionales</taxon>
        <taxon>Vibrionaceae</taxon>
        <taxon>Salinivibrio</taxon>
    </lineage>
</organism>
<dbReference type="AlphaFoldDB" id="A0AB36JXM5"/>
<dbReference type="Pfam" id="PF10593">
    <property type="entry name" value="Z1"/>
    <property type="match status" value="1"/>
</dbReference>
<keyword evidence="3" id="KW-1185">Reference proteome</keyword>
<dbReference type="Proteomes" id="UP000189021">
    <property type="component" value="Unassembled WGS sequence"/>
</dbReference>
<dbReference type="RefSeq" id="WP_077659138.1">
    <property type="nucleotide sequence ID" value="NZ_CP040021.1"/>
</dbReference>
<protein>
    <submittedName>
        <fullName evidence="2">Endonuclease</fullName>
    </submittedName>
</protein>
<name>A0AB36JXM5_9GAMM</name>